<keyword evidence="1" id="KW-0812">Transmembrane</keyword>
<sequence>MTSVLKNWLINIIIITIVLMTVAGYMSSFKLDGVGAAIEASIILSLLNAIIKPLLIILTLPVTVLTFGLFLLVINALTLMLTAQFMGDAFQISSFGSAILASIVISILNLLIQNFIVKPLSKK</sequence>
<dbReference type="PANTHER" id="PTHR37309">
    <property type="entry name" value="SLR0284 PROTEIN"/>
    <property type="match status" value="1"/>
</dbReference>
<accession>A0A8J3EPJ2</accession>
<dbReference type="Proteomes" id="UP000656813">
    <property type="component" value="Unassembled WGS sequence"/>
</dbReference>
<dbReference type="RefSeq" id="WP_268236421.1">
    <property type="nucleotide sequence ID" value="NZ_BMFV01000060.1"/>
</dbReference>
<name>A0A8J3EPJ2_9BACL</name>
<proteinExistence type="predicted"/>
<evidence type="ECO:0000313" key="2">
    <source>
        <dbReference type="EMBL" id="GGH88924.1"/>
    </source>
</evidence>
<dbReference type="EMBL" id="BMFV01000060">
    <property type="protein sequence ID" value="GGH88924.1"/>
    <property type="molecule type" value="Genomic_DNA"/>
</dbReference>
<reference evidence="2" key="1">
    <citation type="journal article" date="2014" name="Int. J. Syst. Evol. Microbiol.">
        <title>Complete genome sequence of Corynebacterium casei LMG S-19264T (=DSM 44701T), isolated from a smear-ripened cheese.</title>
        <authorList>
            <consortium name="US DOE Joint Genome Institute (JGI-PGF)"/>
            <person name="Walter F."/>
            <person name="Albersmeier A."/>
            <person name="Kalinowski J."/>
            <person name="Ruckert C."/>
        </authorList>
    </citation>
    <scope>NUCLEOTIDE SEQUENCE</scope>
    <source>
        <strain evidence="2">CGMCC 1.12777</strain>
    </source>
</reference>
<feature type="transmembrane region" description="Helical" evidence="1">
    <location>
        <begin position="95"/>
        <end position="117"/>
    </location>
</feature>
<gene>
    <name evidence="2" type="primary">yvlD</name>
    <name evidence="2" type="ORF">GCM10007096_42360</name>
</gene>
<evidence type="ECO:0000313" key="3">
    <source>
        <dbReference type="Proteomes" id="UP000656813"/>
    </source>
</evidence>
<dbReference type="Pfam" id="PF04020">
    <property type="entry name" value="Phage_holin_4_2"/>
    <property type="match status" value="1"/>
</dbReference>
<protein>
    <submittedName>
        <fullName evidence="2">Putative membrane protein YvlD</fullName>
    </submittedName>
</protein>
<keyword evidence="1" id="KW-1133">Transmembrane helix</keyword>
<feature type="transmembrane region" description="Helical" evidence="1">
    <location>
        <begin position="7"/>
        <end position="27"/>
    </location>
</feature>
<reference evidence="2" key="2">
    <citation type="submission" date="2020-09" db="EMBL/GenBank/DDBJ databases">
        <authorList>
            <person name="Sun Q."/>
            <person name="Zhou Y."/>
        </authorList>
    </citation>
    <scope>NUCLEOTIDE SEQUENCE</scope>
    <source>
        <strain evidence="2">CGMCC 1.12777</strain>
    </source>
</reference>
<evidence type="ECO:0000256" key="1">
    <source>
        <dbReference type="SAM" id="Phobius"/>
    </source>
</evidence>
<feature type="transmembrane region" description="Helical" evidence="1">
    <location>
        <begin position="33"/>
        <end position="51"/>
    </location>
</feature>
<keyword evidence="3" id="KW-1185">Reference proteome</keyword>
<dbReference type="PANTHER" id="PTHR37309:SF1">
    <property type="entry name" value="SLR0284 PROTEIN"/>
    <property type="match status" value="1"/>
</dbReference>
<comment type="caution">
    <text evidence="2">The sequence shown here is derived from an EMBL/GenBank/DDBJ whole genome shotgun (WGS) entry which is preliminary data.</text>
</comment>
<dbReference type="InterPro" id="IPR007165">
    <property type="entry name" value="Phage_holin_4_2"/>
</dbReference>
<keyword evidence="1" id="KW-0472">Membrane</keyword>
<organism evidence="2 3">
    <name type="scientific">Pullulanibacillus pueri</name>
    <dbReference type="NCBI Taxonomy" id="1437324"/>
    <lineage>
        <taxon>Bacteria</taxon>
        <taxon>Bacillati</taxon>
        <taxon>Bacillota</taxon>
        <taxon>Bacilli</taxon>
        <taxon>Bacillales</taxon>
        <taxon>Sporolactobacillaceae</taxon>
        <taxon>Pullulanibacillus</taxon>
    </lineage>
</organism>
<dbReference type="AlphaFoldDB" id="A0A8J3EPJ2"/>
<feature type="transmembrane region" description="Helical" evidence="1">
    <location>
        <begin position="58"/>
        <end position="83"/>
    </location>
</feature>